<sequence length="306" mass="35939">MNLDKKIKLFSYDAGGANLVMAYAYFMDKKGYKVFCYPKGPALKTFQKHIPYLICNEKVVLENSDIVVIGTSGIHSDYEIEILIEAKKIGLEVRCFLDSSLNLEKRFSFNNKPLDNIYLPDVIYCEEVENIKDKNIKEKVHFKKDLYLKYIKDIFYPQLIIKDKLILENKNKYILFLSEYIKELYGNKFGFNEYDVLELILSCMNKEKITIPIFIKLHPAEKKSKFDYIIKQYKNLNIFIKEFDIHEVIYGCKCIFGINSSVFKESMLLNINTYSIQLLKNINVLDGVKVINSEEKLKKILRKLDE</sequence>
<dbReference type="Proteomes" id="UP000262712">
    <property type="component" value="Chromosome"/>
</dbReference>
<dbReference type="RefSeq" id="WP_099343242.1">
    <property type="nucleotide sequence ID" value="NZ_CP032098.1"/>
</dbReference>
<dbReference type="KEGG" id="amol:AMOL_2607"/>
<reference evidence="1 4" key="2">
    <citation type="submission" date="2018-08" db="EMBL/GenBank/DDBJ databases">
        <title>Complete genome of the Arcobacter molluscorum type strain LMG 25693.</title>
        <authorList>
            <person name="Miller W.G."/>
            <person name="Yee E."/>
            <person name="Bono J.L."/>
        </authorList>
    </citation>
    <scope>NUCLEOTIDE SEQUENCE [LARGE SCALE GENOMIC DNA]</scope>
    <source>
        <strain evidence="1 4">CECT 7696</strain>
    </source>
</reference>
<reference evidence="2 3" key="1">
    <citation type="submission" date="2017-09" db="EMBL/GenBank/DDBJ databases">
        <title>Arcobacter canalis sp. nov., a new species isolated from a water canal contaminated with urban sewage.</title>
        <authorList>
            <person name="Perez-Cataluna A."/>
            <person name="Salas-Masso N."/>
            <person name="Figueras M.J."/>
        </authorList>
    </citation>
    <scope>NUCLEOTIDE SEQUENCE [LARGE SCALE GENOMIC DNA]</scope>
    <source>
        <strain evidence="2 3">F98-3</strain>
    </source>
</reference>
<protein>
    <submittedName>
        <fullName evidence="2">Uncharacterized protein</fullName>
    </submittedName>
</protein>
<gene>
    <name evidence="1" type="ORF">AMOL_2607</name>
    <name evidence="2" type="ORF">CPU12_11360</name>
</gene>
<name>A0A2G1DFN6_9BACT</name>
<dbReference type="EMBL" id="NXFY01000020">
    <property type="protein sequence ID" value="PHO17299.1"/>
    <property type="molecule type" value="Genomic_DNA"/>
</dbReference>
<evidence type="ECO:0000313" key="3">
    <source>
        <dbReference type="Proteomes" id="UP000221222"/>
    </source>
</evidence>
<accession>A0A2G1DFN6</accession>
<dbReference type="Proteomes" id="UP000221222">
    <property type="component" value="Unassembled WGS sequence"/>
</dbReference>
<keyword evidence="3" id="KW-1185">Reference proteome</keyword>
<dbReference type="EMBL" id="CP032098">
    <property type="protein sequence ID" value="AXX93546.1"/>
    <property type="molecule type" value="Genomic_DNA"/>
</dbReference>
<dbReference type="AlphaFoldDB" id="A0A2G1DFN6"/>
<proteinExistence type="predicted"/>
<organism evidence="2 3">
    <name type="scientific">Malaciobacter molluscorum LMG 25693</name>
    <dbReference type="NCBI Taxonomy" id="870501"/>
    <lineage>
        <taxon>Bacteria</taxon>
        <taxon>Pseudomonadati</taxon>
        <taxon>Campylobacterota</taxon>
        <taxon>Epsilonproteobacteria</taxon>
        <taxon>Campylobacterales</taxon>
        <taxon>Arcobacteraceae</taxon>
        <taxon>Malaciobacter</taxon>
    </lineage>
</organism>
<evidence type="ECO:0000313" key="4">
    <source>
        <dbReference type="Proteomes" id="UP000262712"/>
    </source>
</evidence>
<evidence type="ECO:0000313" key="1">
    <source>
        <dbReference type="EMBL" id="AXX93546.1"/>
    </source>
</evidence>
<evidence type="ECO:0000313" key="2">
    <source>
        <dbReference type="EMBL" id="PHO17299.1"/>
    </source>
</evidence>